<dbReference type="AlphaFoldDB" id="A0AA41PXM1"/>
<feature type="region of interest" description="Disordered" evidence="1">
    <location>
        <begin position="1"/>
        <end position="24"/>
    </location>
</feature>
<comment type="caution">
    <text evidence="3">The sequence shown here is derived from an EMBL/GenBank/DDBJ whole genome shotgun (WGS) entry which is preliminary data.</text>
</comment>
<dbReference type="SUPFAM" id="SSF109604">
    <property type="entry name" value="HD-domain/PDEase-like"/>
    <property type="match status" value="1"/>
</dbReference>
<organism evidence="3 4">
    <name type="scientific">Yinghuangia soli</name>
    <dbReference type="NCBI Taxonomy" id="2908204"/>
    <lineage>
        <taxon>Bacteria</taxon>
        <taxon>Bacillati</taxon>
        <taxon>Actinomycetota</taxon>
        <taxon>Actinomycetes</taxon>
        <taxon>Kitasatosporales</taxon>
        <taxon>Streptomycetaceae</taxon>
        <taxon>Yinghuangia</taxon>
    </lineage>
</organism>
<dbReference type="EMBL" id="JAKFHA010000003">
    <property type="protein sequence ID" value="MCF2527240.1"/>
    <property type="molecule type" value="Genomic_DNA"/>
</dbReference>
<evidence type="ECO:0000259" key="2">
    <source>
        <dbReference type="Pfam" id="PF01966"/>
    </source>
</evidence>
<evidence type="ECO:0000256" key="1">
    <source>
        <dbReference type="SAM" id="MobiDB-lite"/>
    </source>
</evidence>
<dbReference type="InterPro" id="IPR006674">
    <property type="entry name" value="HD_domain"/>
</dbReference>
<dbReference type="RefSeq" id="WP_235051383.1">
    <property type="nucleotide sequence ID" value="NZ_JAKFHA010000003.1"/>
</dbReference>
<dbReference type="PANTHER" id="PTHR35569">
    <property type="entry name" value="CYANAMIDE HYDRATASE DDI2-RELATED"/>
    <property type="match status" value="1"/>
</dbReference>
<dbReference type="Gene3D" id="1.10.3210.10">
    <property type="entry name" value="Hypothetical protein af1432"/>
    <property type="match status" value="1"/>
</dbReference>
<gene>
    <name evidence="3" type="ORF">LZ495_08440</name>
</gene>
<feature type="compositionally biased region" description="Low complexity" evidence="1">
    <location>
        <begin position="1"/>
        <end position="18"/>
    </location>
</feature>
<evidence type="ECO:0000313" key="3">
    <source>
        <dbReference type="EMBL" id="MCF2527240.1"/>
    </source>
</evidence>
<dbReference type="PANTHER" id="PTHR35569:SF1">
    <property type="entry name" value="CYANAMIDE HYDRATASE DDI2-RELATED"/>
    <property type="match status" value="1"/>
</dbReference>
<dbReference type="Proteomes" id="UP001165378">
    <property type="component" value="Unassembled WGS sequence"/>
</dbReference>
<name>A0AA41PXM1_9ACTN</name>
<proteinExistence type="predicted"/>
<evidence type="ECO:0000313" key="4">
    <source>
        <dbReference type="Proteomes" id="UP001165378"/>
    </source>
</evidence>
<dbReference type="Pfam" id="PF01966">
    <property type="entry name" value="HD"/>
    <property type="match status" value="1"/>
</dbReference>
<feature type="domain" description="HD" evidence="2">
    <location>
        <begin position="51"/>
        <end position="138"/>
    </location>
</feature>
<keyword evidence="4" id="KW-1185">Reference proteome</keyword>
<reference evidence="3" key="1">
    <citation type="submission" date="2022-01" db="EMBL/GenBank/DDBJ databases">
        <title>Genome-Based Taxonomic Classification of the Phylum Actinobacteria.</title>
        <authorList>
            <person name="Gao Y."/>
        </authorList>
    </citation>
    <scope>NUCLEOTIDE SEQUENCE</scope>
    <source>
        <strain evidence="3">KLBMP 8922</strain>
    </source>
</reference>
<protein>
    <submittedName>
        <fullName evidence="3">HD domain-containing protein</fullName>
    </submittedName>
</protein>
<sequence length="231" mass="24705">MSNSSSTASATSGASTTAPVPSEIGGIKVPDSRIAAETTELVRDVAGELLFHHSRRVYLFGAWQGARRGLAFDPELLYVGAMFHDLGLVDPYRTTARRFELDGAEAAAAFLRGHGVPADSVRLVWEGIALHTTPEIPYGMAPEVALVTAGVELDVLGIGYADLPDDVRAAVVAAHPRPDFKRRILAAFTDGIKDRPATTFGNVKADVLARFVPGFERGDFVDVIEGSDWAE</sequence>
<accession>A0AA41PXM1</accession>